<protein>
    <recommendedName>
        <fullName evidence="4">Type IX secretion system membrane protein PorP/SprF</fullName>
    </recommendedName>
</protein>
<dbReference type="RefSeq" id="WP_196990811.1">
    <property type="nucleotide sequence ID" value="NZ_JADWYR010000001.1"/>
</dbReference>
<dbReference type="Proteomes" id="UP000628448">
    <property type="component" value="Unassembled WGS sequence"/>
</dbReference>
<keyword evidence="3" id="KW-1185">Reference proteome</keyword>
<dbReference type="EMBL" id="JADWYR010000001">
    <property type="protein sequence ID" value="MBG9376818.1"/>
    <property type="molecule type" value="Genomic_DNA"/>
</dbReference>
<proteinExistence type="predicted"/>
<feature type="signal peptide" evidence="1">
    <location>
        <begin position="1"/>
        <end position="18"/>
    </location>
</feature>
<evidence type="ECO:0000313" key="2">
    <source>
        <dbReference type="EMBL" id="MBG9376818.1"/>
    </source>
</evidence>
<dbReference type="AlphaFoldDB" id="A0A931E4C3"/>
<comment type="caution">
    <text evidence="2">The sequence shown here is derived from an EMBL/GenBank/DDBJ whole genome shotgun (WGS) entry which is preliminary data.</text>
</comment>
<evidence type="ECO:0000313" key="3">
    <source>
        <dbReference type="Proteomes" id="UP000628448"/>
    </source>
</evidence>
<evidence type="ECO:0000256" key="1">
    <source>
        <dbReference type="SAM" id="SignalP"/>
    </source>
</evidence>
<evidence type="ECO:0008006" key="4">
    <source>
        <dbReference type="Google" id="ProtNLM"/>
    </source>
</evidence>
<keyword evidence="1" id="KW-0732">Signal</keyword>
<feature type="chain" id="PRO_5036851840" description="Type IX secretion system membrane protein PorP/SprF" evidence="1">
    <location>
        <begin position="19"/>
        <end position="180"/>
    </location>
</feature>
<gene>
    <name evidence="2" type="ORF">I5907_11260</name>
</gene>
<reference evidence="2" key="1">
    <citation type="submission" date="2020-11" db="EMBL/GenBank/DDBJ databases">
        <title>Bacterial whole genome sequence for Panacibacter sp. DH6.</title>
        <authorList>
            <person name="Le V."/>
            <person name="Ko S."/>
            <person name="Ahn C.-Y."/>
            <person name="Oh H.-M."/>
        </authorList>
    </citation>
    <scope>NUCLEOTIDE SEQUENCE</scope>
    <source>
        <strain evidence="2">DH6</strain>
    </source>
</reference>
<accession>A0A931E4C3</accession>
<sequence>MRLVVLITFLLFSFGAGAQTLLPLTYADYSQRSAISSIHANDTTAQKKWFFSKYAGLSTSFSFFKGGNATVVAAPVGLQINRQLNNNLFAFAGVSVAPAYINFNQRFLTQAGDKNFQQSSFLKANSLGIYSRAEVGLMYVNDARTFSISGSIGVERGSYPMMMPYQNNGAIAPRNPAIFQ</sequence>
<organism evidence="2 3">
    <name type="scientific">Panacibacter microcysteis</name>
    <dbReference type="NCBI Taxonomy" id="2793269"/>
    <lineage>
        <taxon>Bacteria</taxon>
        <taxon>Pseudomonadati</taxon>
        <taxon>Bacteroidota</taxon>
        <taxon>Chitinophagia</taxon>
        <taxon>Chitinophagales</taxon>
        <taxon>Chitinophagaceae</taxon>
        <taxon>Panacibacter</taxon>
    </lineage>
</organism>
<name>A0A931E4C3_9BACT</name>